<evidence type="ECO:0000256" key="3">
    <source>
        <dbReference type="ARBA" id="ARBA00022475"/>
    </source>
</evidence>
<dbReference type="OrthoDB" id="9780507at2"/>
<dbReference type="Gene3D" id="1.20.144.10">
    <property type="entry name" value="Phosphatidic acid phosphatase type 2/haloperoxidase"/>
    <property type="match status" value="1"/>
</dbReference>
<keyword evidence="7 10" id="KW-0472">Membrane</keyword>
<dbReference type="EC" id="3.6.1.27" evidence="2"/>
<proteinExistence type="predicted"/>
<dbReference type="Proteomes" id="UP000017404">
    <property type="component" value="Unassembled WGS sequence"/>
</dbReference>
<dbReference type="PATRIC" id="fig|1120928.5.peg.790"/>
<evidence type="ECO:0000256" key="6">
    <source>
        <dbReference type="ARBA" id="ARBA00022989"/>
    </source>
</evidence>
<evidence type="ECO:0000256" key="10">
    <source>
        <dbReference type="SAM" id="Phobius"/>
    </source>
</evidence>
<dbReference type="GO" id="GO:0050380">
    <property type="term" value="F:undecaprenyl-diphosphatase activity"/>
    <property type="evidence" value="ECO:0007669"/>
    <property type="project" value="UniProtKB-EC"/>
</dbReference>
<dbReference type="InterPro" id="IPR000326">
    <property type="entry name" value="PAP2/HPO"/>
</dbReference>
<sequence>MNFQNAKIKILDLDLKWCVYLNHLSQSQRVALFFKTISRLGDGPFWYAMLLSVWIKQGLAYGLQILYLLVAGSVGTVIYKFLKHQTTRPRPYQVHQVIILGDRPLDHFSFPSGHTLHAVMVTITLGYIQPFLLTLMLPFTILIGLSRMVLGLHYPSDVVVGAMIGASVASGIILFAPSLNIIL</sequence>
<name>V2W9K9_9GAMM</name>
<reference evidence="12 13" key="1">
    <citation type="submission" date="2013-10" db="EMBL/GenBank/DDBJ databases">
        <title>The Genome Sequence of Acinetobacter tjernbergiae CIP107465.</title>
        <authorList>
            <consortium name="The Broad Institute Genomics Platform"/>
            <consortium name="The Broad Institute Genome Sequencing Center for Infectious Disease"/>
            <person name="Cerqueira G."/>
            <person name="Feldgarden M."/>
            <person name="Courvalin P."/>
            <person name="Grillot-Courvalin C."/>
            <person name="Clermont D."/>
            <person name="Rocha E."/>
            <person name="Yoon E.-J."/>
            <person name="Nemec A."/>
            <person name="Young S.K."/>
            <person name="Zeng Q."/>
            <person name="Gargeya S."/>
            <person name="Fitzgerald M."/>
            <person name="Abouelleil A."/>
            <person name="Alvarado L."/>
            <person name="Berlin A.M."/>
            <person name="Chapman S.B."/>
            <person name="Gainer-Dewar J."/>
            <person name="Goldberg J."/>
            <person name="Gnerre S."/>
            <person name="Griggs A."/>
            <person name="Gujja S."/>
            <person name="Hansen M."/>
            <person name="Howarth C."/>
            <person name="Imamovic A."/>
            <person name="Ireland A."/>
            <person name="Larimer J."/>
            <person name="McCowan C."/>
            <person name="Murphy C."/>
            <person name="Pearson M."/>
            <person name="Poon T.W."/>
            <person name="Priest M."/>
            <person name="Roberts A."/>
            <person name="Saif S."/>
            <person name="Shea T."/>
            <person name="Sykes S."/>
            <person name="Wortman J."/>
            <person name="Nusbaum C."/>
            <person name="Birren B."/>
        </authorList>
    </citation>
    <scope>NUCLEOTIDE SEQUENCE [LARGE SCALE GENOMIC DNA]</scope>
    <source>
        <strain evidence="12 13">CIP 107465</strain>
    </source>
</reference>
<feature type="transmembrane region" description="Helical" evidence="10">
    <location>
        <begin position="158"/>
        <end position="182"/>
    </location>
</feature>
<feature type="transmembrane region" description="Helical" evidence="10">
    <location>
        <begin position="131"/>
        <end position="152"/>
    </location>
</feature>
<feature type="transmembrane region" description="Helical" evidence="10">
    <location>
        <begin position="59"/>
        <end position="82"/>
    </location>
</feature>
<evidence type="ECO:0000256" key="5">
    <source>
        <dbReference type="ARBA" id="ARBA00022801"/>
    </source>
</evidence>
<feature type="domain" description="Phosphatidic acid phosphatase type 2/haloperoxidase" evidence="11">
    <location>
        <begin position="64"/>
        <end position="173"/>
    </location>
</feature>
<dbReference type="AlphaFoldDB" id="V2W9K9"/>
<evidence type="ECO:0000256" key="4">
    <source>
        <dbReference type="ARBA" id="ARBA00022692"/>
    </source>
</evidence>
<accession>V2W9K9</accession>
<keyword evidence="3" id="KW-1003">Cell membrane</keyword>
<dbReference type="eggNOG" id="COG0671">
    <property type="taxonomic scope" value="Bacteria"/>
</dbReference>
<evidence type="ECO:0000256" key="9">
    <source>
        <dbReference type="ARBA" id="ARBA00047594"/>
    </source>
</evidence>
<comment type="caution">
    <text evidence="12">The sequence shown here is derived from an EMBL/GenBank/DDBJ whole genome shotgun (WGS) entry which is preliminary data.</text>
</comment>
<evidence type="ECO:0000259" key="11">
    <source>
        <dbReference type="SMART" id="SM00014"/>
    </source>
</evidence>
<evidence type="ECO:0000256" key="7">
    <source>
        <dbReference type="ARBA" id="ARBA00023136"/>
    </source>
</evidence>
<dbReference type="Pfam" id="PF01569">
    <property type="entry name" value="PAP2"/>
    <property type="match status" value="1"/>
</dbReference>
<dbReference type="SMART" id="SM00014">
    <property type="entry name" value="acidPPc"/>
    <property type="match status" value="1"/>
</dbReference>
<dbReference type="RefSeq" id="WP_018677710.1">
    <property type="nucleotide sequence ID" value="NZ_AYEV01000006.1"/>
</dbReference>
<keyword evidence="13" id="KW-1185">Reference proteome</keyword>
<evidence type="ECO:0000256" key="1">
    <source>
        <dbReference type="ARBA" id="ARBA00004651"/>
    </source>
</evidence>
<evidence type="ECO:0000256" key="8">
    <source>
        <dbReference type="ARBA" id="ARBA00032707"/>
    </source>
</evidence>
<comment type="subcellular location">
    <subcellularLocation>
        <location evidence="1">Cell membrane</location>
        <topology evidence="1">Multi-pass membrane protein</topology>
    </subcellularLocation>
</comment>
<dbReference type="InterPro" id="IPR036938">
    <property type="entry name" value="PAP2/HPO_sf"/>
</dbReference>
<gene>
    <name evidence="12" type="ORF">F990_00770</name>
</gene>
<protein>
    <recommendedName>
        <fullName evidence="2">undecaprenyl-diphosphate phosphatase</fullName>
        <ecNumber evidence="2">3.6.1.27</ecNumber>
    </recommendedName>
    <alternativeName>
        <fullName evidence="8">Undecaprenyl pyrophosphate phosphatase</fullName>
    </alternativeName>
</protein>
<keyword evidence="6 10" id="KW-1133">Transmembrane helix</keyword>
<dbReference type="PANTHER" id="PTHR14969">
    <property type="entry name" value="SPHINGOSINE-1-PHOSPHATE PHOSPHOHYDROLASE"/>
    <property type="match status" value="1"/>
</dbReference>
<dbReference type="EMBL" id="AYEV01000006">
    <property type="protein sequence ID" value="ESK56699.1"/>
    <property type="molecule type" value="Genomic_DNA"/>
</dbReference>
<evidence type="ECO:0000313" key="12">
    <source>
        <dbReference type="EMBL" id="ESK56699.1"/>
    </source>
</evidence>
<dbReference type="CDD" id="cd01610">
    <property type="entry name" value="PAP2_like"/>
    <property type="match status" value="1"/>
</dbReference>
<dbReference type="GO" id="GO:0005886">
    <property type="term" value="C:plasma membrane"/>
    <property type="evidence" value="ECO:0007669"/>
    <property type="project" value="UniProtKB-SubCell"/>
</dbReference>
<dbReference type="STRING" id="202955.GCA_000759995_02792"/>
<dbReference type="PANTHER" id="PTHR14969:SF62">
    <property type="entry name" value="DECAPRENYLPHOSPHORYL-5-PHOSPHORIBOSE PHOSPHATASE RV3807C-RELATED"/>
    <property type="match status" value="1"/>
</dbReference>
<dbReference type="SUPFAM" id="SSF48317">
    <property type="entry name" value="Acid phosphatase/Vanadium-dependent haloperoxidase"/>
    <property type="match status" value="1"/>
</dbReference>
<keyword evidence="4 10" id="KW-0812">Transmembrane</keyword>
<evidence type="ECO:0000256" key="2">
    <source>
        <dbReference type="ARBA" id="ARBA00012374"/>
    </source>
</evidence>
<comment type="catalytic activity">
    <reaction evidence="9">
        <text>di-trans,octa-cis-undecaprenyl diphosphate + H2O = di-trans,octa-cis-undecaprenyl phosphate + phosphate + H(+)</text>
        <dbReference type="Rhea" id="RHEA:28094"/>
        <dbReference type="ChEBI" id="CHEBI:15377"/>
        <dbReference type="ChEBI" id="CHEBI:15378"/>
        <dbReference type="ChEBI" id="CHEBI:43474"/>
        <dbReference type="ChEBI" id="CHEBI:58405"/>
        <dbReference type="ChEBI" id="CHEBI:60392"/>
        <dbReference type="EC" id="3.6.1.27"/>
    </reaction>
</comment>
<keyword evidence="5" id="KW-0378">Hydrolase</keyword>
<evidence type="ECO:0000313" key="13">
    <source>
        <dbReference type="Proteomes" id="UP000017404"/>
    </source>
</evidence>
<organism evidence="12 13">
    <name type="scientific">Acinetobacter tjernbergiae DSM 14971 = CIP 107465</name>
    <dbReference type="NCBI Taxonomy" id="1120928"/>
    <lineage>
        <taxon>Bacteria</taxon>
        <taxon>Pseudomonadati</taxon>
        <taxon>Pseudomonadota</taxon>
        <taxon>Gammaproteobacteria</taxon>
        <taxon>Moraxellales</taxon>
        <taxon>Moraxellaceae</taxon>
        <taxon>Acinetobacter</taxon>
    </lineage>
</organism>